<evidence type="ECO:0000313" key="1">
    <source>
        <dbReference type="EMBL" id="GIY42954.1"/>
    </source>
</evidence>
<evidence type="ECO:0000313" key="2">
    <source>
        <dbReference type="Proteomes" id="UP001054837"/>
    </source>
</evidence>
<comment type="caution">
    <text evidence="1">The sequence shown here is derived from an EMBL/GenBank/DDBJ whole genome shotgun (WGS) entry which is preliminary data.</text>
</comment>
<gene>
    <name evidence="1" type="ORF">CDAR_298801</name>
</gene>
<accession>A0AAV4TCN7</accession>
<dbReference type="AlphaFoldDB" id="A0AAV4TCN7"/>
<keyword evidence="2" id="KW-1185">Reference proteome</keyword>
<name>A0AAV4TCN7_9ARAC</name>
<dbReference type="EMBL" id="BPLQ01009276">
    <property type="protein sequence ID" value="GIY42954.1"/>
    <property type="molecule type" value="Genomic_DNA"/>
</dbReference>
<organism evidence="1 2">
    <name type="scientific">Caerostris darwini</name>
    <dbReference type="NCBI Taxonomy" id="1538125"/>
    <lineage>
        <taxon>Eukaryota</taxon>
        <taxon>Metazoa</taxon>
        <taxon>Ecdysozoa</taxon>
        <taxon>Arthropoda</taxon>
        <taxon>Chelicerata</taxon>
        <taxon>Arachnida</taxon>
        <taxon>Araneae</taxon>
        <taxon>Araneomorphae</taxon>
        <taxon>Entelegynae</taxon>
        <taxon>Araneoidea</taxon>
        <taxon>Araneidae</taxon>
        <taxon>Caerostris</taxon>
    </lineage>
</organism>
<reference evidence="1 2" key="1">
    <citation type="submission" date="2021-06" db="EMBL/GenBank/DDBJ databases">
        <title>Caerostris darwini draft genome.</title>
        <authorList>
            <person name="Kono N."/>
            <person name="Arakawa K."/>
        </authorList>
    </citation>
    <scope>NUCLEOTIDE SEQUENCE [LARGE SCALE GENOMIC DNA]</scope>
</reference>
<protein>
    <submittedName>
        <fullName evidence="1">Uncharacterized protein</fullName>
    </submittedName>
</protein>
<dbReference type="Proteomes" id="UP001054837">
    <property type="component" value="Unassembled WGS sequence"/>
</dbReference>
<proteinExistence type="predicted"/>
<sequence length="115" mass="13343">MNNIRKPLHTSQAADFGNEITSRYDCRPGFQNIALLASHFAQRRKKKKDEWQREEDNKFFNLQFPLASRPRNSLSADRHKATSAEVTSETSHFANFIHLRHCFPQFSGQVLSAEH</sequence>